<feature type="region of interest" description="Disordered" evidence="2">
    <location>
        <begin position="439"/>
        <end position="464"/>
    </location>
</feature>
<keyword evidence="4" id="KW-1185">Reference proteome</keyword>
<feature type="coiled-coil region" evidence="1">
    <location>
        <begin position="185"/>
        <end position="222"/>
    </location>
</feature>
<evidence type="ECO:0000256" key="2">
    <source>
        <dbReference type="SAM" id="MobiDB-lite"/>
    </source>
</evidence>
<dbReference type="EMBL" id="OUNR01000012">
    <property type="protein sequence ID" value="SPP64832.1"/>
    <property type="molecule type" value="Genomic_DNA"/>
</dbReference>
<dbReference type="Proteomes" id="UP000248168">
    <property type="component" value="Unassembled WGS sequence"/>
</dbReference>
<keyword evidence="1" id="KW-0175">Coiled coil</keyword>
<dbReference type="InParanoid" id="A0A330L6M9"/>
<evidence type="ECO:0000313" key="3">
    <source>
        <dbReference type="EMBL" id="SPP64832.1"/>
    </source>
</evidence>
<dbReference type="AlphaFoldDB" id="A0A330L6M9"/>
<reference evidence="4" key="1">
    <citation type="submission" date="2018-04" db="EMBL/GenBank/DDBJ databases">
        <authorList>
            <person name="Lucker S."/>
            <person name="Sakoula D."/>
        </authorList>
    </citation>
    <scope>NUCLEOTIDE SEQUENCE [LARGE SCALE GENOMIC DNA]</scope>
</reference>
<protein>
    <submittedName>
        <fullName evidence="3">Uncharacterized protein</fullName>
    </submittedName>
</protein>
<proteinExistence type="predicted"/>
<dbReference type="RefSeq" id="WP_146216142.1">
    <property type="nucleotide sequence ID" value="NZ_OUNR01000012.1"/>
</dbReference>
<evidence type="ECO:0000313" key="4">
    <source>
        <dbReference type="Proteomes" id="UP000248168"/>
    </source>
</evidence>
<organism evidence="3 4">
    <name type="scientific">Nitrospira lenta</name>
    <dbReference type="NCBI Taxonomy" id="1436998"/>
    <lineage>
        <taxon>Bacteria</taxon>
        <taxon>Pseudomonadati</taxon>
        <taxon>Nitrospirota</taxon>
        <taxon>Nitrospiria</taxon>
        <taxon>Nitrospirales</taxon>
        <taxon>Nitrospiraceae</taxon>
        <taxon>Nitrospira</taxon>
    </lineage>
</organism>
<feature type="compositionally biased region" description="Pro residues" evidence="2">
    <location>
        <begin position="303"/>
        <end position="316"/>
    </location>
</feature>
<feature type="compositionally biased region" description="Polar residues" evidence="2">
    <location>
        <begin position="341"/>
        <end position="361"/>
    </location>
</feature>
<feature type="region of interest" description="Disordered" evidence="2">
    <location>
        <begin position="301"/>
        <end position="361"/>
    </location>
</feature>
<gene>
    <name evidence="3" type="ORF">NITLEN_20472</name>
</gene>
<evidence type="ECO:0000256" key="1">
    <source>
        <dbReference type="SAM" id="Coils"/>
    </source>
</evidence>
<name>A0A330L6M9_9BACT</name>
<sequence>MAAEGADRLAKRVARCYAEFVRSARIASANGGLVRQSSFMERVKAMPAQSGQQAIPPVSQQRPHIVLSALLLIATQLSMALPAQAEIRVVTAQGEYRMGDRDTREDAIRMATESAKRTALEQVATYLESITVVDGMDVTKDEIRTYTAGLVLVLDQQTNTTIDGDAIVVKVDLVAQVDTEEVGHAIAALRENEDARVQLAALKQENEQLQQELEAANLALANASTPDQTQQAFQQRQEILNRVQSNAMVSQAWTDWVIVSPAVYPYPWIGLAQTHALLNVARGLYPNSPHVAVAQQVITTRQPPTPPQPPIPPTPGNAPSHMPTHQIVPGPGSPGVPRTLNEITHATPTAPPISNQPGSHNLTDVHQLNPFLAPSANQQLPPHAATRMQQFLRQNGNFSQAPGLNSGSQPPIGRHLPPTINQIHPPTSLQVPRVPYQVAPPRASGGGGGGHHGGGGGGHGARGK</sequence>
<feature type="compositionally biased region" description="Gly residues" evidence="2">
    <location>
        <begin position="444"/>
        <end position="464"/>
    </location>
</feature>
<accession>A0A330L6M9</accession>
<dbReference type="OrthoDB" id="9793332at2"/>